<keyword evidence="1" id="KW-0433">Leucine-rich repeat</keyword>
<organism evidence="4 5">
    <name type="scientific">Solanum tuberosum</name>
    <name type="common">Potato</name>
    <dbReference type="NCBI Taxonomy" id="4113"/>
    <lineage>
        <taxon>Eukaryota</taxon>
        <taxon>Viridiplantae</taxon>
        <taxon>Streptophyta</taxon>
        <taxon>Embryophyta</taxon>
        <taxon>Tracheophyta</taxon>
        <taxon>Spermatophyta</taxon>
        <taxon>Magnoliopsida</taxon>
        <taxon>eudicotyledons</taxon>
        <taxon>Gunneridae</taxon>
        <taxon>Pentapetalae</taxon>
        <taxon>asterids</taxon>
        <taxon>lamiids</taxon>
        <taxon>Solanales</taxon>
        <taxon>Solanaceae</taxon>
        <taxon>Solanoideae</taxon>
        <taxon>Solaneae</taxon>
        <taxon>Solanum</taxon>
    </lineage>
</organism>
<accession>M1BDK0</accession>
<evidence type="ECO:0000313" key="5">
    <source>
        <dbReference type="Proteomes" id="UP000011115"/>
    </source>
</evidence>
<evidence type="ECO:0000256" key="1">
    <source>
        <dbReference type="ARBA" id="ARBA00022614"/>
    </source>
</evidence>
<proteinExistence type="predicted"/>
<dbReference type="PaxDb" id="4113-PGSC0003DMT400042719"/>
<name>M1BDK0_SOLTU</name>
<evidence type="ECO:0000256" key="2">
    <source>
        <dbReference type="ARBA" id="ARBA00022737"/>
    </source>
</evidence>
<evidence type="ECO:0000313" key="4">
    <source>
        <dbReference type="EnsemblPlants" id="PGSC0003DMT400042719"/>
    </source>
</evidence>
<feature type="domain" description="C-JID" evidence="3">
    <location>
        <begin position="56"/>
        <end position="188"/>
    </location>
</feature>
<sequence>MKVESEIRMLDSVMRNLNSMYISFPHSLSQKIVILQHDISASNSFSQRVFSIEHGGNKIPSWFHHQGMDGSVSVNLPKNWYVSDNFLGFVVCYTGRLMNVTTHLILLSDDGMSWMTLKFSNYSEFSNYSVWETELCNPSIHFFLVPRAGLWDTSKANGKKPNDYRIIKSSFSGEMKEFGFRLLYKDEPDLEASLLQMRENNDEPTDHSIGTSISRYGDSERHDVASCSSLRI</sequence>
<protein>
    <submittedName>
        <fullName evidence="4">N protein</fullName>
    </submittedName>
</protein>
<evidence type="ECO:0000259" key="3">
    <source>
        <dbReference type="Pfam" id="PF20160"/>
    </source>
</evidence>
<dbReference type="InParanoid" id="M1BDK0"/>
<dbReference type="InterPro" id="IPR045344">
    <property type="entry name" value="C-JID"/>
</dbReference>
<dbReference type="Proteomes" id="UP000011115">
    <property type="component" value="Unassembled WGS sequence"/>
</dbReference>
<dbReference type="Pfam" id="PF20160">
    <property type="entry name" value="C-JID"/>
    <property type="match status" value="1"/>
</dbReference>
<reference evidence="5" key="1">
    <citation type="journal article" date="2011" name="Nature">
        <title>Genome sequence and analysis of the tuber crop potato.</title>
        <authorList>
            <consortium name="The Potato Genome Sequencing Consortium"/>
        </authorList>
    </citation>
    <scope>NUCLEOTIDE SEQUENCE [LARGE SCALE GENOMIC DNA]</scope>
    <source>
        <strain evidence="5">cv. DM1-3 516 R44</strain>
    </source>
</reference>
<keyword evidence="5" id="KW-1185">Reference proteome</keyword>
<dbReference type="EnsemblPlants" id="PGSC0003DMT400042719">
    <property type="protein sequence ID" value="PGSC0003DMT400042719"/>
    <property type="gene ID" value="PGSC0003DMG400016580"/>
</dbReference>
<dbReference type="HOGENOM" id="CLU_1196635_0_0_1"/>
<dbReference type="AlphaFoldDB" id="M1BDK0"/>
<reference evidence="4" key="2">
    <citation type="submission" date="2015-06" db="UniProtKB">
        <authorList>
            <consortium name="EnsemblPlants"/>
        </authorList>
    </citation>
    <scope>IDENTIFICATION</scope>
    <source>
        <strain evidence="4">DM1-3 516 R44</strain>
    </source>
</reference>
<keyword evidence="2" id="KW-0677">Repeat</keyword>
<dbReference type="Gramene" id="PGSC0003DMT400042719">
    <property type="protein sequence ID" value="PGSC0003DMT400042719"/>
    <property type="gene ID" value="PGSC0003DMG400016580"/>
</dbReference>